<protein>
    <submittedName>
        <fullName evidence="1">Uncharacterized protein</fullName>
    </submittedName>
</protein>
<proteinExistence type="predicted"/>
<dbReference type="AlphaFoldDB" id="X1HCS7"/>
<dbReference type="EMBL" id="BARU01026821">
    <property type="protein sequence ID" value="GAH67212.1"/>
    <property type="molecule type" value="Genomic_DNA"/>
</dbReference>
<reference evidence="1" key="1">
    <citation type="journal article" date="2014" name="Front. Microbiol.">
        <title>High frequency of phylogenetically diverse reductive dehalogenase-homologous genes in deep subseafloor sedimentary metagenomes.</title>
        <authorList>
            <person name="Kawai M."/>
            <person name="Futagami T."/>
            <person name="Toyoda A."/>
            <person name="Takaki Y."/>
            <person name="Nishi S."/>
            <person name="Hori S."/>
            <person name="Arai W."/>
            <person name="Tsubouchi T."/>
            <person name="Morono Y."/>
            <person name="Uchiyama I."/>
            <person name="Ito T."/>
            <person name="Fujiyama A."/>
            <person name="Inagaki F."/>
            <person name="Takami H."/>
        </authorList>
    </citation>
    <scope>NUCLEOTIDE SEQUENCE</scope>
    <source>
        <strain evidence="1">Expedition CK06-06</strain>
    </source>
</reference>
<feature type="non-terminal residue" evidence="1">
    <location>
        <position position="1"/>
    </location>
</feature>
<comment type="caution">
    <text evidence="1">The sequence shown here is derived from an EMBL/GenBank/DDBJ whole genome shotgun (WGS) entry which is preliminary data.</text>
</comment>
<accession>X1HCS7</accession>
<sequence length="118" mass="12872">TLIGQAVLAMETPLVLPGYAIALLRDGLAAWLDADRDIDDLAPALRLAITYLDKRECFIVLNRDEQLATTFAEILDFCAGSATSNDTKKAIDELTRRVNEATISGKEDSTDADVRDES</sequence>
<gene>
    <name evidence="1" type="ORF">S03H2_43040</name>
</gene>
<name>X1HCS7_9ZZZZ</name>
<organism evidence="1">
    <name type="scientific">marine sediment metagenome</name>
    <dbReference type="NCBI Taxonomy" id="412755"/>
    <lineage>
        <taxon>unclassified sequences</taxon>
        <taxon>metagenomes</taxon>
        <taxon>ecological metagenomes</taxon>
    </lineage>
</organism>
<evidence type="ECO:0000313" key="1">
    <source>
        <dbReference type="EMBL" id="GAH67212.1"/>
    </source>
</evidence>